<sequence>MARARSDADALLPRVAGGDVGAFRDLYDRTAHLVYGTAVRVIGDRGYGEEITQEVYLEAWHKASDFDPARGSAQSWLVTIAHRRAVDRVRAERARGDRENTFATDAYQRPHDTVSEAAERNEDATAVVDCLDTLSSSQRDALTLAYYGGHTYREVAEQLDTPLPTIKTRIRDGIARLRRCLGPLAGDPA</sequence>
<evidence type="ECO:0000313" key="9">
    <source>
        <dbReference type="Proteomes" id="UP000001213"/>
    </source>
</evidence>
<evidence type="ECO:0000313" key="8">
    <source>
        <dbReference type="EMBL" id="ADG80165.1"/>
    </source>
</evidence>
<dbReference type="eggNOG" id="COG1595">
    <property type="taxonomic scope" value="Bacteria"/>
</dbReference>
<dbReference type="PANTHER" id="PTHR43133:SF66">
    <property type="entry name" value="ECF RNA POLYMERASE SIGMA FACTOR SIGK"/>
    <property type="match status" value="1"/>
</dbReference>
<reference evidence="8 9" key="2">
    <citation type="journal article" date="2011" name="Stand. Genomic Sci.">
        <title>Complete genome sequence of Tsukamurella paurometabola type strain (no. 33).</title>
        <authorList>
            <person name="Munk A.C."/>
            <person name="Lapidus A."/>
            <person name="Lucas S."/>
            <person name="Nolan M."/>
            <person name="Tice H."/>
            <person name="Cheng J.F."/>
            <person name="Del Rio T.G."/>
            <person name="Goodwin L."/>
            <person name="Pitluck S."/>
            <person name="Liolios K."/>
            <person name="Huntemann M."/>
            <person name="Ivanova N."/>
            <person name="Mavromatis K."/>
            <person name="Mikhailova N."/>
            <person name="Pati A."/>
            <person name="Chen A."/>
            <person name="Palaniappan K."/>
            <person name="Tapia R."/>
            <person name="Han C."/>
            <person name="Land M."/>
            <person name="Hauser L."/>
            <person name="Chang Y.J."/>
            <person name="Jeffries C.D."/>
            <person name="Brettin T."/>
            <person name="Yasawong M."/>
            <person name="Brambilla E.M."/>
            <person name="Rohde M."/>
            <person name="Sikorski J."/>
            <person name="Goker M."/>
            <person name="Detter J.C."/>
            <person name="Woyke T."/>
            <person name="Bristow J."/>
            <person name="Eisen J.A."/>
            <person name="Markowitz V."/>
            <person name="Hugenholtz P."/>
            <person name="Kyrpides N.C."/>
            <person name="Klenk H.P."/>
        </authorList>
    </citation>
    <scope>NUCLEOTIDE SEQUENCE [LARGE SCALE GENOMIC DNA]</scope>
    <source>
        <strain evidence="9">ATCC 8368 / DSM 20162 / CCUG 35730 / CIP 100753 / JCM 10117 / KCTC 9821 / NBRC 16120 / NCIMB 702349 / NCTC 13040</strain>
    </source>
</reference>
<dbReference type="GO" id="GO:0006352">
    <property type="term" value="P:DNA-templated transcription initiation"/>
    <property type="evidence" value="ECO:0007669"/>
    <property type="project" value="InterPro"/>
</dbReference>
<name>D5UXS8_TSUPD</name>
<feature type="domain" description="RNA polymerase sigma factor 70 region 4 type 2" evidence="7">
    <location>
        <begin position="126"/>
        <end position="177"/>
    </location>
</feature>
<dbReference type="InterPro" id="IPR039425">
    <property type="entry name" value="RNA_pol_sigma-70-like"/>
</dbReference>
<reference evidence="9" key="1">
    <citation type="submission" date="2010-03" db="EMBL/GenBank/DDBJ databases">
        <title>The complete chromosome of Tsukamurella paurometabola DSM 20162.</title>
        <authorList>
            <consortium name="US DOE Joint Genome Institute (JGI-PGF)"/>
            <person name="Lucas S."/>
            <person name="Copeland A."/>
            <person name="Lapidus A."/>
            <person name="Glavina del Rio T."/>
            <person name="Dalin E."/>
            <person name="Tice H."/>
            <person name="Bruce D."/>
            <person name="Goodwin L."/>
            <person name="Pitluck S."/>
            <person name="Kyrpides N."/>
            <person name="Mavromatis K."/>
            <person name="Ivanova N."/>
            <person name="Mikhailova N."/>
            <person name="Munk A.C."/>
            <person name="Brettin T."/>
            <person name="Detter J.C."/>
            <person name="Tapia R."/>
            <person name="Han C."/>
            <person name="Larimer F."/>
            <person name="Land M."/>
            <person name="Hauser L."/>
            <person name="Markowitz V."/>
            <person name="Cheng J.-F."/>
            <person name="Hugenholtz P."/>
            <person name="Woyke T."/>
            <person name="Wu D."/>
            <person name="Jando M."/>
            <person name="Brambilla E."/>
            <person name="Klenk H.-P."/>
            <person name="Eisen J.A."/>
        </authorList>
    </citation>
    <scope>NUCLEOTIDE SEQUENCE [LARGE SCALE GENOMIC DNA]</scope>
    <source>
        <strain evidence="9">ATCC 8368 / DSM 20162 / CCUG 35730 / CIP 100753 / JCM 10117 / KCTC 9821 / NBRC 16120 / NCIMB 702349 / NCTC 13040</strain>
    </source>
</reference>
<dbReference type="GO" id="GO:0016987">
    <property type="term" value="F:sigma factor activity"/>
    <property type="evidence" value="ECO:0007669"/>
    <property type="project" value="UniProtKB-KW"/>
</dbReference>
<dbReference type="InterPro" id="IPR014284">
    <property type="entry name" value="RNA_pol_sigma-70_dom"/>
</dbReference>
<dbReference type="AlphaFoldDB" id="D5UXS8"/>
<dbReference type="GO" id="GO:0003677">
    <property type="term" value="F:DNA binding"/>
    <property type="evidence" value="ECO:0007669"/>
    <property type="project" value="UniProtKB-KW"/>
</dbReference>
<dbReference type="NCBIfam" id="NF007228">
    <property type="entry name" value="PRK09646.1"/>
    <property type="match status" value="1"/>
</dbReference>
<evidence type="ECO:0000256" key="3">
    <source>
        <dbReference type="ARBA" id="ARBA00023082"/>
    </source>
</evidence>
<gene>
    <name evidence="8" type="ordered locus">Tpau_3587</name>
</gene>
<dbReference type="SUPFAM" id="SSF88946">
    <property type="entry name" value="Sigma2 domain of RNA polymerase sigma factors"/>
    <property type="match status" value="1"/>
</dbReference>
<keyword evidence="4" id="KW-0238">DNA-binding</keyword>
<dbReference type="Pfam" id="PF08281">
    <property type="entry name" value="Sigma70_r4_2"/>
    <property type="match status" value="1"/>
</dbReference>
<dbReference type="KEGG" id="tpr:Tpau_3587"/>
<keyword evidence="5" id="KW-0804">Transcription</keyword>
<evidence type="ECO:0000259" key="7">
    <source>
        <dbReference type="Pfam" id="PF08281"/>
    </source>
</evidence>
<dbReference type="HOGENOM" id="CLU_047691_9_3_11"/>
<feature type="domain" description="RNA polymerase sigma-70 region 2" evidence="6">
    <location>
        <begin position="26"/>
        <end position="93"/>
    </location>
</feature>
<keyword evidence="2" id="KW-0805">Transcription regulation</keyword>
<dbReference type="InterPro" id="IPR013249">
    <property type="entry name" value="RNA_pol_sigma70_r4_t2"/>
</dbReference>
<dbReference type="RefSeq" id="WP_013128161.1">
    <property type="nucleotide sequence ID" value="NC_014158.1"/>
</dbReference>
<evidence type="ECO:0000256" key="5">
    <source>
        <dbReference type="ARBA" id="ARBA00023163"/>
    </source>
</evidence>
<dbReference type="InterPro" id="IPR036388">
    <property type="entry name" value="WH-like_DNA-bd_sf"/>
</dbReference>
<dbReference type="PANTHER" id="PTHR43133">
    <property type="entry name" value="RNA POLYMERASE ECF-TYPE SIGMA FACTO"/>
    <property type="match status" value="1"/>
</dbReference>
<proteinExistence type="inferred from homology"/>
<organism evidence="8 9">
    <name type="scientific">Tsukamurella paurometabola (strain ATCC 8368 / DSM 20162 / CCUG 35730 / CIP 100753 / JCM 10117 / KCTC 9821 / NBRC 16120 / NCIMB 702349 / NCTC 13040)</name>
    <name type="common">Corynebacterium paurometabolum</name>
    <dbReference type="NCBI Taxonomy" id="521096"/>
    <lineage>
        <taxon>Bacteria</taxon>
        <taxon>Bacillati</taxon>
        <taxon>Actinomycetota</taxon>
        <taxon>Actinomycetes</taxon>
        <taxon>Mycobacteriales</taxon>
        <taxon>Tsukamurellaceae</taxon>
        <taxon>Tsukamurella</taxon>
    </lineage>
</organism>
<comment type="similarity">
    <text evidence="1">Belongs to the sigma-70 factor family. ECF subfamily.</text>
</comment>
<dbReference type="Gene3D" id="1.10.1740.10">
    <property type="match status" value="1"/>
</dbReference>
<dbReference type="NCBIfam" id="TIGR02937">
    <property type="entry name" value="sigma70-ECF"/>
    <property type="match status" value="1"/>
</dbReference>
<protein>
    <submittedName>
        <fullName evidence="8">RNA polymerase, sigma-24 subunit, ECF subfamily</fullName>
    </submittedName>
</protein>
<dbReference type="InterPro" id="IPR013324">
    <property type="entry name" value="RNA_pol_sigma_r3/r4-like"/>
</dbReference>
<keyword evidence="3" id="KW-0731">Sigma factor</keyword>
<keyword evidence="9" id="KW-1185">Reference proteome</keyword>
<dbReference type="Gene3D" id="1.10.10.10">
    <property type="entry name" value="Winged helix-like DNA-binding domain superfamily/Winged helix DNA-binding domain"/>
    <property type="match status" value="1"/>
</dbReference>
<evidence type="ECO:0000256" key="1">
    <source>
        <dbReference type="ARBA" id="ARBA00010641"/>
    </source>
</evidence>
<accession>D5UXS8</accession>
<dbReference type="InterPro" id="IPR013325">
    <property type="entry name" value="RNA_pol_sigma_r2"/>
</dbReference>
<evidence type="ECO:0000256" key="2">
    <source>
        <dbReference type="ARBA" id="ARBA00023015"/>
    </source>
</evidence>
<dbReference type="SUPFAM" id="SSF88659">
    <property type="entry name" value="Sigma3 and sigma4 domains of RNA polymerase sigma factors"/>
    <property type="match status" value="1"/>
</dbReference>
<evidence type="ECO:0000259" key="6">
    <source>
        <dbReference type="Pfam" id="PF04542"/>
    </source>
</evidence>
<dbReference type="EMBL" id="CP001966">
    <property type="protein sequence ID" value="ADG80165.1"/>
    <property type="molecule type" value="Genomic_DNA"/>
</dbReference>
<dbReference type="Pfam" id="PF04542">
    <property type="entry name" value="Sigma70_r2"/>
    <property type="match status" value="1"/>
</dbReference>
<dbReference type="STRING" id="521096.Tpau_3587"/>
<dbReference type="CDD" id="cd06171">
    <property type="entry name" value="Sigma70_r4"/>
    <property type="match status" value="1"/>
</dbReference>
<dbReference type="InterPro" id="IPR007627">
    <property type="entry name" value="RNA_pol_sigma70_r2"/>
</dbReference>
<evidence type="ECO:0000256" key="4">
    <source>
        <dbReference type="ARBA" id="ARBA00023125"/>
    </source>
</evidence>
<dbReference type="Proteomes" id="UP000001213">
    <property type="component" value="Chromosome"/>
</dbReference>